<dbReference type="RefSeq" id="WP_377102280.1">
    <property type="nucleotide sequence ID" value="NZ_JBHTHU010000022.1"/>
</dbReference>
<dbReference type="InterPro" id="IPR029058">
    <property type="entry name" value="AB_hydrolase_fold"/>
</dbReference>
<accession>A0ABW2Z292</accession>
<keyword evidence="4" id="KW-1185">Reference proteome</keyword>
<dbReference type="PANTHER" id="PTHR48098">
    <property type="entry name" value="ENTEROCHELIN ESTERASE-RELATED"/>
    <property type="match status" value="1"/>
</dbReference>
<evidence type="ECO:0000313" key="4">
    <source>
        <dbReference type="Proteomes" id="UP001596958"/>
    </source>
</evidence>
<reference evidence="4" key="1">
    <citation type="journal article" date="2019" name="Int. J. Syst. Evol. Microbiol.">
        <title>The Global Catalogue of Microorganisms (GCM) 10K type strain sequencing project: providing services to taxonomists for standard genome sequencing and annotation.</title>
        <authorList>
            <consortium name="The Broad Institute Genomics Platform"/>
            <consortium name="The Broad Institute Genome Sequencing Center for Infectious Disease"/>
            <person name="Wu L."/>
            <person name="Ma J."/>
        </authorList>
    </citation>
    <scope>NUCLEOTIDE SEQUENCE [LARGE SCALE GENOMIC DNA]</scope>
    <source>
        <strain evidence="4">CCUG 63418</strain>
    </source>
</reference>
<dbReference type="PANTHER" id="PTHR48098:SF1">
    <property type="entry name" value="DIACYLGLYCEROL ACYLTRANSFERASE_MYCOLYLTRANSFERASE AG85A"/>
    <property type="match status" value="1"/>
</dbReference>
<gene>
    <name evidence="3" type="ORF">ACFQZS_17535</name>
</gene>
<keyword evidence="2" id="KW-0732">Signal</keyword>
<dbReference type="InterPro" id="IPR050583">
    <property type="entry name" value="Mycobacterial_A85_antigen"/>
</dbReference>
<evidence type="ECO:0000256" key="2">
    <source>
        <dbReference type="SAM" id="SignalP"/>
    </source>
</evidence>
<dbReference type="Gene3D" id="3.40.50.1820">
    <property type="entry name" value="alpha/beta hydrolase"/>
    <property type="match status" value="1"/>
</dbReference>
<evidence type="ECO:0000313" key="3">
    <source>
        <dbReference type="EMBL" id="MFD0751960.1"/>
    </source>
</evidence>
<dbReference type="Pfam" id="PF00756">
    <property type="entry name" value="Esterase"/>
    <property type="match status" value="2"/>
</dbReference>
<dbReference type="EMBL" id="JBHTHU010000022">
    <property type="protein sequence ID" value="MFD0751960.1"/>
    <property type="molecule type" value="Genomic_DNA"/>
</dbReference>
<protein>
    <submittedName>
        <fullName evidence="3">Alpha/beta hydrolase-fold protein</fullName>
    </submittedName>
</protein>
<feature type="signal peptide" evidence="2">
    <location>
        <begin position="1"/>
        <end position="21"/>
    </location>
</feature>
<dbReference type="InterPro" id="IPR000801">
    <property type="entry name" value="Esterase-like"/>
</dbReference>
<dbReference type="SUPFAM" id="SSF81296">
    <property type="entry name" value="E set domains"/>
    <property type="match status" value="1"/>
</dbReference>
<name>A0ABW2Z292_9SPHI</name>
<dbReference type="CDD" id="cd02858">
    <property type="entry name" value="E_set_Esterase_N"/>
    <property type="match status" value="1"/>
</dbReference>
<feature type="chain" id="PRO_5046243285" evidence="2">
    <location>
        <begin position="22"/>
        <end position="418"/>
    </location>
</feature>
<dbReference type="GO" id="GO:0016787">
    <property type="term" value="F:hydrolase activity"/>
    <property type="evidence" value="ECO:0007669"/>
    <property type="project" value="UniProtKB-KW"/>
</dbReference>
<dbReference type="SUPFAM" id="SSF53474">
    <property type="entry name" value="alpha/beta-Hydrolases"/>
    <property type="match status" value="1"/>
</dbReference>
<proteinExistence type="predicted"/>
<dbReference type="InterPro" id="IPR014756">
    <property type="entry name" value="Ig_E-set"/>
</dbReference>
<dbReference type="InterPro" id="IPR013783">
    <property type="entry name" value="Ig-like_fold"/>
</dbReference>
<sequence>MKSKSLAIVLAATFVGSFAQAQTIKEDFKPSSFNQPLQDYPMVNSEGRVRFRVLAPKADSISVGLGLGGDRSKGTKLVKGADGYFTGTSTPLDEGFHYYHLTVDGATLNDPGTGNFYGSQRWESGVEVPAHDQDFYALKDVPHGILQNIIFPSKSSTFGSRPAIVYTPPGYEKGSTKYPVLYLQHGWGENETSWSIQGKAGIIMDNMIAEGKIKPFIVVMTYGMTNVGGNGPGGARRPAGPPPAAGAAPAGAPAAGAAPAARPAGGGIMGGGTVLNGITKGEVTGPAAFQEVLINDLIPYVDSHFRTIAKRDSRAMAGLSMGGMETHSITLNRPDVFAYWGLLSGGNYNLTELQGKEKPKHIFVSYGSKEGGSAALAKMEADLKGAGYSVSTYVSPETAHEFQTWRRSLLEMAPKLFK</sequence>
<feature type="region of interest" description="Disordered" evidence="1">
    <location>
        <begin position="233"/>
        <end position="256"/>
    </location>
</feature>
<comment type="caution">
    <text evidence="3">The sequence shown here is derived from an EMBL/GenBank/DDBJ whole genome shotgun (WGS) entry which is preliminary data.</text>
</comment>
<dbReference type="Gene3D" id="2.60.40.10">
    <property type="entry name" value="Immunoglobulins"/>
    <property type="match status" value="1"/>
</dbReference>
<evidence type="ECO:0000256" key="1">
    <source>
        <dbReference type="SAM" id="MobiDB-lite"/>
    </source>
</evidence>
<dbReference type="Proteomes" id="UP001596958">
    <property type="component" value="Unassembled WGS sequence"/>
</dbReference>
<organism evidence="3 4">
    <name type="scientific">Mucilaginibacter calamicampi</name>
    <dbReference type="NCBI Taxonomy" id="1302352"/>
    <lineage>
        <taxon>Bacteria</taxon>
        <taxon>Pseudomonadati</taxon>
        <taxon>Bacteroidota</taxon>
        <taxon>Sphingobacteriia</taxon>
        <taxon>Sphingobacteriales</taxon>
        <taxon>Sphingobacteriaceae</taxon>
        <taxon>Mucilaginibacter</taxon>
    </lineage>
</organism>
<feature type="compositionally biased region" description="Low complexity" evidence="1">
    <location>
        <begin position="245"/>
        <end position="256"/>
    </location>
</feature>
<keyword evidence="3" id="KW-0378">Hydrolase</keyword>